<dbReference type="GO" id="GO:0016811">
    <property type="term" value="F:hydrolase activity, acting on carbon-nitrogen (but not peptide) bonds, in linear amides"/>
    <property type="evidence" value="ECO:0007669"/>
    <property type="project" value="TreeGrafter"/>
</dbReference>
<evidence type="ECO:0000256" key="3">
    <source>
        <dbReference type="ARBA" id="ARBA00022801"/>
    </source>
</evidence>
<comment type="cofactor">
    <cofactor evidence="1">
        <name>Zn(2+)</name>
        <dbReference type="ChEBI" id="CHEBI:29105"/>
    </cofactor>
</comment>
<dbReference type="InterPro" id="IPR024087">
    <property type="entry name" value="Creatininase-like_sf"/>
</dbReference>
<evidence type="ECO:0000256" key="2">
    <source>
        <dbReference type="ARBA" id="ARBA00022723"/>
    </source>
</evidence>
<dbReference type="InterPro" id="IPR003785">
    <property type="entry name" value="Creatininase/forma_Hydrolase"/>
</dbReference>
<sequence length="99" mass="10873">METSLALYLRPELVDMKAIAQDMPDVRVALSCIDFRQPGFLGIPLDFRRDSKSGVMGDPTLATADKGEKIFKAALVAATDAVHTLLSADRDVFVTERFN</sequence>
<evidence type="ECO:0000313" key="5">
    <source>
        <dbReference type="EMBL" id="CAB4332707.1"/>
    </source>
</evidence>
<dbReference type="GO" id="GO:0009231">
    <property type="term" value="P:riboflavin biosynthetic process"/>
    <property type="evidence" value="ECO:0007669"/>
    <property type="project" value="TreeGrafter"/>
</dbReference>
<proteinExistence type="predicted"/>
<dbReference type="GO" id="GO:0046872">
    <property type="term" value="F:metal ion binding"/>
    <property type="evidence" value="ECO:0007669"/>
    <property type="project" value="UniProtKB-KW"/>
</dbReference>
<dbReference type="AlphaFoldDB" id="A0A6J5YUY5"/>
<dbReference type="EMBL" id="CAESAF010000017">
    <property type="protein sequence ID" value="CAB4332707.1"/>
    <property type="molecule type" value="Genomic_DNA"/>
</dbReference>
<accession>A0A6J5YUY5</accession>
<keyword evidence="2" id="KW-0479">Metal-binding</keyword>
<evidence type="ECO:0000256" key="4">
    <source>
        <dbReference type="ARBA" id="ARBA00022833"/>
    </source>
</evidence>
<dbReference type="SUPFAM" id="SSF102215">
    <property type="entry name" value="Creatininase"/>
    <property type="match status" value="1"/>
</dbReference>
<gene>
    <name evidence="5" type="ORF">UFOPK3574_00316</name>
</gene>
<keyword evidence="3" id="KW-0378">Hydrolase</keyword>
<keyword evidence="4" id="KW-0862">Zinc</keyword>
<organism evidence="5">
    <name type="scientific">freshwater metagenome</name>
    <dbReference type="NCBI Taxonomy" id="449393"/>
    <lineage>
        <taxon>unclassified sequences</taxon>
        <taxon>metagenomes</taxon>
        <taxon>ecological metagenomes</taxon>
    </lineage>
</organism>
<dbReference type="Pfam" id="PF02633">
    <property type="entry name" value="Creatininase"/>
    <property type="match status" value="1"/>
</dbReference>
<reference evidence="5" key="1">
    <citation type="submission" date="2020-05" db="EMBL/GenBank/DDBJ databases">
        <authorList>
            <person name="Chiriac C."/>
            <person name="Salcher M."/>
            <person name="Ghai R."/>
            <person name="Kavagutti S V."/>
        </authorList>
    </citation>
    <scope>NUCLEOTIDE SEQUENCE</scope>
</reference>
<name>A0A6J5YUY5_9ZZZZ</name>
<evidence type="ECO:0000256" key="1">
    <source>
        <dbReference type="ARBA" id="ARBA00001947"/>
    </source>
</evidence>
<protein>
    <submittedName>
        <fullName evidence="5">Unannotated protein</fullName>
    </submittedName>
</protein>
<dbReference type="PANTHER" id="PTHR35005:SF1">
    <property type="entry name" value="2-AMINO-5-FORMYLAMINO-6-RIBOSYLAMINOPYRIMIDIN-4(3H)-ONE 5'-MONOPHOSPHATE DEFORMYLASE"/>
    <property type="match status" value="1"/>
</dbReference>
<dbReference type="PANTHER" id="PTHR35005">
    <property type="entry name" value="3-DEHYDRO-SCYLLO-INOSOSE HYDROLASE"/>
    <property type="match status" value="1"/>
</dbReference>
<dbReference type="Gene3D" id="3.40.50.10310">
    <property type="entry name" value="Creatininase"/>
    <property type="match status" value="1"/>
</dbReference>